<reference evidence="4 5" key="1">
    <citation type="submission" date="2023-04" db="EMBL/GenBank/DDBJ databases">
        <title>Spirochaete genome identified in red abalone sample constitutes a novel genus.</title>
        <authorList>
            <person name="Sharma S.P."/>
            <person name="Purcell C.M."/>
            <person name="Hyde J.R."/>
            <person name="Severin A.J."/>
        </authorList>
    </citation>
    <scope>NUCLEOTIDE SEQUENCE [LARGE SCALE GENOMIC DNA]</scope>
    <source>
        <strain evidence="4 5">SP-2023</strain>
    </source>
</reference>
<sequence length="220" mass="25276">MLRENFERRKTEIQQETAAMLEAVQEMLDTAIACLDSGGTGDLEDILKQVIMKDRKVNNHEEAIYHHCIQLISLEQPVASDLRFSIGVLKFIGDLERIGDHCVHMVKIVFRNSRLESGTDVPKGLVEMADRISGIYRRCNEAIQELDADLAQEIIREDEDLDDVHKAFVKENARMIHSTPELSDSFVNFMFLSRFIERIGDHVVNICEWLVFMREGTRPS</sequence>
<comment type="subunit">
    <text evidence="2">Homodimer.</text>
</comment>
<dbReference type="SUPFAM" id="SSF109755">
    <property type="entry name" value="PhoU-like"/>
    <property type="match status" value="1"/>
</dbReference>
<evidence type="ECO:0000256" key="2">
    <source>
        <dbReference type="PIRNR" id="PIRNR003107"/>
    </source>
</evidence>
<dbReference type="NCBIfam" id="TIGR02135">
    <property type="entry name" value="phoU_full"/>
    <property type="match status" value="1"/>
</dbReference>
<dbReference type="Gene3D" id="1.20.58.220">
    <property type="entry name" value="Phosphate transport system protein phou homolog 2, domain 2"/>
    <property type="match status" value="1"/>
</dbReference>
<dbReference type="RefSeq" id="WP_326927313.1">
    <property type="nucleotide sequence ID" value="NZ_CP123443.1"/>
</dbReference>
<comment type="function">
    <text evidence="2">Plays a role in the regulation of phosphate uptake.</text>
</comment>
<dbReference type="PANTHER" id="PTHR42930">
    <property type="entry name" value="PHOSPHATE-SPECIFIC TRANSPORT SYSTEM ACCESSORY PROTEIN PHOU"/>
    <property type="match status" value="1"/>
</dbReference>
<evidence type="ECO:0000259" key="3">
    <source>
        <dbReference type="Pfam" id="PF01895"/>
    </source>
</evidence>
<feature type="domain" description="PhoU" evidence="3">
    <location>
        <begin position="125"/>
        <end position="209"/>
    </location>
</feature>
<protein>
    <recommendedName>
        <fullName evidence="2">Phosphate-specific transport system accessory protein PhoU</fullName>
    </recommendedName>
</protein>
<evidence type="ECO:0000256" key="1">
    <source>
        <dbReference type="ARBA" id="ARBA00008107"/>
    </source>
</evidence>
<comment type="subcellular location">
    <subcellularLocation>
        <location evidence="2">Cytoplasm</location>
    </subcellularLocation>
</comment>
<comment type="similarity">
    <text evidence="1 2">Belongs to the PhoU family.</text>
</comment>
<keyword evidence="2" id="KW-0592">Phosphate transport</keyword>
<keyword evidence="2" id="KW-0813">Transport</keyword>
<name>A0ABY8MGI2_9SPIO</name>
<dbReference type="InterPro" id="IPR026022">
    <property type="entry name" value="PhoU_dom"/>
</dbReference>
<accession>A0ABY8MGI2</accession>
<keyword evidence="5" id="KW-1185">Reference proteome</keyword>
<proteinExistence type="inferred from homology"/>
<dbReference type="EMBL" id="CP123443">
    <property type="protein sequence ID" value="WGK69125.1"/>
    <property type="molecule type" value="Genomic_DNA"/>
</dbReference>
<dbReference type="InterPro" id="IPR028366">
    <property type="entry name" value="PhoU"/>
</dbReference>
<evidence type="ECO:0000313" key="4">
    <source>
        <dbReference type="EMBL" id="WGK69125.1"/>
    </source>
</evidence>
<gene>
    <name evidence="4" type="primary">phoU</name>
    <name evidence="4" type="ORF">P0082_11675</name>
</gene>
<dbReference type="Proteomes" id="UP001228690">
    <property type="component" value="Chromosome"/>
</dbReference>
<dbReference type="Pfam" id="PF01895">
    <property type="entry name" value="PhoU"/>
    <property type="match status" value="2"/>
</dbReference>
<organism evidence="4 5">
    <name type="scientific">Candidatus Haliotispira prima</name>
    <dbReference type="NCBI Taxonomy" id="3034016"/>
    <lineage>
        <taxon>Bacteria</taxon>
        <taxon>Pseudomonadati</taxon>
        <taxon>Spirochaetota</taxon>
        <taxon>Spirochaetia</taxon>
        <taxon>Spirochaetales</taxon>
        <taxon>Spirochaetaceae</taxon>
        <taxon>Candidatus Haliotispira</taxon>
    </lineage>
</organism>
<dbReference type="InterPro" id="IPR038078">
    <property type="entry name" value="PhoU-like_sf"/>
</dbReference>
<dbReference type="PIRSF" id="PIRSF003107">
    <property type="entry name" value="PhoU"/>
    <property type="match status" value="1"/>
</dbReference>
<keyword evidence="2" id="KW-0963">Cytoplasm</keyword>
<evidence type="ECO:0000313" key="5">
    <source>
        <dbReference type="Proteomes" id="UP001228690"/>
    </source>
</evidence>
<dbReference type="PANTHER" id="PTHR42930:SF3">
    <property type="entry name" value="PHOSPHATE-SPECIFIC TRANSPORT SYSTEM ACCESSORY PROTEIN PHOU"/>
    <property type="match status" value="1"/>
</dbReference>
<feature type="domain" description="PhoU" evidence="3">
    <location>
        <begin position="20"/>
        <end position="109"/>
    </location>
</feature>